<evidence type="ECO:0000256" key="1">
    <source>
        <dbReference type="ARBA" id="ARBA00022679"/>
    </source>
</evidence>
<feature type="compositionally biased region" description="Basic and acidic residues" evidence="7">
    <location>
        <begin position="986"/>
        <end position="997"/>
    </location>
</feature>
<dbReference type="InterPro" id="IPR017441">
    <property type="entry name" value="Protein_kinase_ATP_BS"/>
</dbReference>
<feature type="compositionally biased region" description="Gly residues" evidence="7">
    <location>
        <begin position="765"/>
        <end position="774"/>
    </location>
</feature>
<feature type="compositionally biased region" description="Basic and acidic residues" evidence="7">
    <location>
        <begin position="395"/>
        <end position="404"/>
    </location>
</feature>
<comment type="caution">
    <text evidence="8">The sequence shown here is derived from an EMBL/GenBank/DDBJ whole genome shotgun (WGS) entry which is preliminary data.</text>
</comment>
<feature type="compositionally biased region" description="Basic residues" evidence="7">
    <location>
        <begin position="998"/>
        <end position="1008"/>
    </location>
</feature>
<feature type="compositionally biased region" description="Basic and acidic residues" evidence="7">
    <location>
        <begin position="686"/>
        <end position="698"/>
    </location>
</feature>
<dbReference type="Gene3D" id="3.30.200.20">
    <property type="entry name" value="Phosphorylase Kinase, domain 1"/>
    <property type="match status" value="1"/>
</dbReference>
<feature type="region of interest" description="Disordered" evidence="7">
    <location>
        <begin position="64"/>
        <end position="124"/>
    </location>
</feature>
<dbReference type="GO" id="GO:0005524">
    <property type="term" value="F:ATP binding"/>
    <property type="evidence" value="ECO:0007669"/>
    <property type="project" value="UniProtKB-UniRule"/>
</dbReference>
<feature type="compositionally biased region" description="Low complexity" evidence="7">
    <location>
        <begin position="883"/>
        <end position="903"/>
    </location>
</feature>
<dbReference type="InterPro" id="IPR011009">
    <property type="entry name" value="Kinase-like_dom_sf"/>
</dbReference>
<accession>A0A8J4D7G1</accession>
<dbReference type="EMBL" id="BNCQ01000004">
    <property type="protein sequence ID" value="GIL97056.1"/>
    <property type="molecule type" value="Genomic_DNA"/>
</dbReference>
<dbReference type="GO" id="GO:0005634">
    <property type="term" value="C:nucleus"/>
    <property type="evidence" value="ECO:0007669"/>
    <property type="project" value="TreeGrafter"/>
</dbReference>
<dbReference type="PROSITE" id="PS50011">
    <property type="entry name" value="PROTEIN_KINASE_DOM"/>
    <property type="match status" value="1"/>
</dbReference>
<name>A0A8J4D7G1_9CHLO</name>
<dbReference type="InterPro" id="IPR050339">
    <property type="entry name" value="CC_SR_Kinase"/>
</dbReference>
<dbReference type="Proteomes" id="UP000722791">
    <property type="component" value="Unassembled WGS sequence"/>
</dbReference>
<evidence type="ECO:0000256" key="6">
    <source>
        <dbReference type="SAM" id="Coils"/>
    </source>
</evidence>
<dbReference type="OrthoDB" id="341578at2759"/>
<feature type="region of interest" description="Disordered" evidence="7">
    <location>
        <begin position="686"/>
        <end position="725"/>
    </location>
</feature>
<feature type="region of interest" description="Disordered" evidence="7">
    <location>
        <begin position="355"/>
        <end position="417"/>
    </location>
</feature>
<comment type="similarity">
    <text evidence="5">Belongs to the protein kinase superfamily. Ser/Thr protein kinase family. GCN2 subfamily.</text>
</comment>
<reference evidence="8" key="1">
    <citation type="journal article" date="2021" name="Proc. Natl. Acad. Sci. U.S.A.">
        <title>Three genomes in the algal genus Volvox reveal the fate of a haploid sex-determining region after a transition to homothallism.</title>
        <authorList>
            <person name="Yamamoto K."/>
            <person name="Hamaji T."/>
            <person name="Kawai-Toyooka H."/>
            <person name="Matsuzaki R."/>
            <person name="Takahashi F."/>
            <person name="Nishimura Y."/>
            <person name="Kawachi M."/>
            <person name="Noguchi H."/>
            <person name="Minakuchi Y."/>
            <person name="Umen J.G."/>
            <person name="Toyoda A."/>
            <person name="Nozaki H."/>
        </authorList>
    </citation>
    <scope>NUCLEOTIDE SEQUENCE</scope>
    <source>
        <strain evidence="8">NIES-3785</strain>
    </source>
</reference>
<dbReference type="Gene3D" id="1.10.510.10">
    <property type="entry name" value="Transferase(Phosphotransferase) domain 1"/>
    <property type="match status" value="1"/>
</dbReference>
<feature type="compositionally biased region" description="Low complexity" evidence="7">
    <location>
        <begin position="699"/>
        <end position="716"/>
    </location>
</feature>
<evidence type="ECO:0000256" key="5">
    <source>
        <dbReference type="ARBA" id="ARBA00037982"/>
    </source>
</evidence>
<evidence type="ECO:0000256" key="4">
    <source>
        <dbReference type="ARBA" id="ARBA00022840"/>
    </source>
</evidence>
<dbReference type="InterPro" id="IPR000719">
    <property type="entry name" value="Prot_kinase_dom"/>
</dbReference>
<dbReference type="PROSITE" id="PS00107">
    <property type="entry name" value="PROTEIN_KINASE_ATP"/>
    <property type="match status" value="1"/>
</dbReference>
<feature type="region of interest" description="Disordered" evidence="7">
    <location>
        <begin position="279"/>
        <end position="314"/>
    </location>
</feature>
<dbReference type="GO" id="GO:0004694">
    <property type="term" value="F:eukaryotic translation initiation factor 2alpha kinase activity"/>
    <property type="evidence" value="ECO:0007669"/>
    <property type="project" value="TreeGrafter"/>
</dbReference>
<evidence type="ECO:0000313" key="8">
    <source>
        <dbReference type="EMBL" id="GIL97056.1"/>
    </source>
</evidence>
<dbReference type="SMART" id="SM00220">
    <property type="entry name" value="S_TKc"/>
    <property type="match status" value="1"/>
</dbReference>
<evidence type="ECO:0000256" key="2">
    <source>
        <dbReference type="ARBA" id="ARBA00022741"/>
    </source>
</evidence>
<feature type="compositionally biased region" description="Low complexity" evidence="7">
    <location>
        <begin position="497"/>
        <end position="506"/>
    </location>
</feature>
<dbReference type="Pfam" id="PF00069">
    <property type="entry name" value="Pkinase"/>
    <property type="match status" value="1"/>
</dbReference>
<feature type="region of interest" description="Disordered" evidence="7">
    <location>
        <begin position="476"/>
        <end position="514"/>
    </location>
</feature>
<dbReference type="PANTHER" id="PTHR11042">
    <property type="entry name" value="EUKARYOTIC TRANSLATION INITIATION FACTOR 2-ALPHA KINASE EIF2-ALPHA KINASE -RELATED"/>
    <property type="match status" value="1"/>
</dbReference>
<feature type="coiled-coil region" evidence="6">
    <location>
        <begin position="1632"/>
        <end position="1659"/>
    </location>
</feature>
<feature type="compositionally biased region" description="Polar residues" evidence="7">
    <location>
        <begin position="70"/>
        <end position="79"/>
    </location>
</feature>
<sequence>MSSNSSMRREHPGWTDDATGAGQLAVVQYNPFHHAEITLLQTLSKALPWSAAVATALREALAHGGFPHRSTPSTATEGGNVQRKVKGGNRRQGMLSDSRDGEGGVRSISDSGGGSEATTQNGCGTNEHALGVHAIQLALATLGGVPGHLAGGAEGRCAAAAFALSVAMATTVEGRLPPQLLRVVSPHRASLEQLRPLGKGGFGSVVAVRSRLDHRVMALKTVAFRSKLPPWAPFEQLEREHAKLLREVQTLAGLEGSPHVVRYYNAWIEPAWEKLGQQLQERGRGREARQAQARTARKTKAAPPAATGYRPHASAAAGAAPAQGANLSVARAAKMAAAPSLVHTSNRVGPQIERMESDFSGGTDPQPCRIRELRGSRSSNNSSPSGNSAVSDGSTDTKSDRDSGRGFGMRSLGRDRLRRGFQHHVARTTAPQRPLPRIEPLVDLPTSPDITSPFPPWAVSGADAIADAVVTSRQPFVTMPPSSSEPSRRRSLDSIWATSRRSTSSGDDGGSANGDVAAAAALLVSVPGTPEDESSLGRRWRGAHVTMNRSPTPHAWSSQPRITSLSTSPEGLFGALLAPVSLSSSSIESIRVPPGGRIAASLAGGGSGRGGHDDTSAARVAYFSYINTPEQALSSRGDGEGNRIVRGPVVASGTSRRAWDEGHTRTAMQAEQYARTFDRGHILAPRTRQDASKSDASDTTHFSSTTATRTATLTGAPVHGGGGDIVNYGSEEFSWTFDRGDERAEDNIADGSLRPGPGSPTNGTGEMGGGGRNGGALPCTAMERGDVRVRTRYEDNDSSESEGRRGRGRGGVLERRSRKGRRGKGGHPAGDVAARTQGIGDRKGAIVHLSEAAGVLMFRTHLNGCNTSESISFSGGGSDSDGSDSNSSSSSGMGSESSSGSGKLSEEGKREEEEGEDDSESSGSWNEYGLPELRAQPPSKYNRFHKHREYFERNHGAGTIIRPSQLPLPAPRHQRRRSVQRSEVSNTDREAIGENRRCRQRERPRRKRGNQERIQVVEEGIQVDGTDCTAHGGIRGSMPAATAWDRTVLSGIREWPYRLYISMELVRGPTLTLWLQQRTERLLNGSSSLGYRAPDHPPDPPTVERSIFRQIVTGLCHVHASGIIHRDLKPANIFLVPFEKASVAAGAGSWDGVGARSTMGSGTTVLPASARAADVDFYLVKIGDFGLAVDHELPQDLVDNPREAFSLSTSTSTSSAAPLDGPLGSAATIATAAVGHGAQLHRPLSVPLLSDAPLASGGSGEGILPTAEGSGLDMPRWNSSSTSAHTSGVGTASYSAPEQLRDHLSGVSFYGPAVDIYPLGLILMELFCLHGTAMERANAMRDARQGRLPTSFLRSYPLEARLAEACLQTVPELRPSASQILELLDAMWGSQIGTGTGPGAWTGGTSVGAGSSGSSRCSDVDAAPGQGRGSFVAPGNDAVANEGQNKELGFIFGKPSRVAGCLLGEDAPAAPSVAANALRAMQRTSSGPLPRNNRTLQRPLLPPRPCPPFHGPNVTGPVIQLPYDEGRPTFVIGSGRFSTAVAAVLEDVGTQTELTWVPWHQLMPRALDGAERLDVANVALQPRVHVTLHEDSATIPDFTSATTATAGAHPAIRNAAMVPTARCGAVADVDDKVVLLARLQSLEAEVQRLREVLADMQAA</sequence>
<organism evidence="8 9">
    <name type="scientific">Volvox reticuliferus</name>
    <dbReference type="NCBI Taxonomy" id="1737510"/>
    <lineage>
        <taxon>Eukaryota</taxon>
        <taxon>Viridiplantae</taxon>
        <taxon>Chlorophyta</taxon>
        <taxon>core chlorophytes</taxon>
        <taxon>Chlorophyceae</taxon>
        <taxon>CS clade</taxon>
        <taxon>Chlamydomonadales</taxon>
        <taxon>Volvocaceae</taxon>
        <taxon>Volvox</taxon>
    </lineage>
</organism>
<feature type="compositionally biased region" description="Basic and acidic residues" evidence="7">
    <location>
        <begin position="783"/>
        <end position="805"/>
    </location>
</feature>
<dbReference type="PANTHER" id="PTHR11042:SF136">
    <property type="entry name" value="EIF-2-ALPHA KINASE GCN2"/>
    <property type="match status" value="1"/>
</dbReference>
<keyword evidence="3" id="KW-0418">Kinase</keyword>
<feature type="region of interest" description="Disordered" evidence="7">
    <location>
        <begin position="746"/>
        <end position="837"/>
    </location>
</feature>
<evidence type="ECO:0000313" key="9">
    <source>
        <dbReference type="Proteomes" id="UP000722791"/>
    </source>
</evidence>
<keyword evidence="4" id="KW-0067">ATP-binding</keyword>
<feature type="region of interest" description="Disordered" evidence="7">
    <location>
        <begin position="955"/>
        <end position="1012"/>
    </location>
</feature>
<keyword evidence="1" id="KW-0808">Transferase</keyword>
<dbReference type="PROSITE" id="PS00108">
    <property type="entry name" value="PROTEIN_KINASE_ST"/>
    <property type="match status" value="1"/>
</dbReference>
<gene>
    <name evidence="8" type="ORF">Vretimale_2760</name>
</gene>
<feature type="compositionally biased region" description="Basic residues" evidence="7">
    <location>
        <begin position="816"/>
        <end position="825"/>
    </location>
</feature>
<proteinExistence type="inferred from homology"/>
<keyword evidence="6" id="KW-0175">Coiled coil</keyword>
<feature type="compositionally biased region" description="Low complexity" evidence="7">
    <location>
        <begin position="376"/>
        <end position="394"/>
    </location>
</feature>
<dbReference type="GO" id="GO:0005829">
    <property type="term" value="C:cytosol"/>
    <property type="evidence" value="ECO:0007669"/>
    <property type="project" value="TreeGrafter"/>
</dbReference>
<evidence type="ECO:0000256" key="7">
    <source>
        <dbReference type="SAM" id="MobiDB-lite"/>
    </source>
</evidence>
<protein>
    <submittedName>
        <fullName evidence="8">Uncharacterized protein</fullName>
    </submittedName>
</protein>
<dbReference type="SUPFAM" id="SSF56112">
    <property type="entry name" value="Protein kinase-like (PK-like)"/>
    <property type="match status" value="1"/>
</dbReference>
<feature type="region of interest" description="Disordered" evidence="7">
    <location>
        <begin position="872"/>
        <end position="939"/>
    </location>
</feature>
<evidence type="ECO:0000256" key="3">
    <source>
        <dbReference type="ARBA" id="ARBA00022777"/>
    </source>
</evidence>
<dbReference type="InterPro" id="IPR008271">
    <property type="entry name" value="Ser/Thr_kinase_AS"/>
</dbReference>
<keyword evidence="2" id="KW-0547">Nucleotide-binding</keyword>